<dbReference type="InterPro" id="IPR036291">
    <property type="entry name" value="NAD(P)-bd_dom_sf"/>
</dbReference>
<evidence type="ECO:0000313" key="3">
    <source>
        <dbReference type="Proteomes" id="UP000004319"/>
    </source>
</evidence>
<protein>
    <submittedName>
        <fullName evidence="2">NAD-dependent epimerase/dehydratase</fullName>
    </submittedName>
</protein>
<dbReference type="RefSeq" id="WP_006560018.1">
    <property type="nucleotide sequence ID" value="NZ_BABS01000149.1"/>
</dbReference>
<accession>F7VHZ9</accession>
<dbReference type="CDD" id="cd05262">
    <property type="entry name" value="SDR_a7"/>
    <property type="match status" value="1"/>
</dbReference>
<sequence>MHVFVTGATGWVGSAVVQDLIGAGHQVTGLARNDEKAARLAASGATVLRATLDDLDTLKNAASAADAVIHTAFNHDFSKLPESAEQDQRVIEALGSALEGSERPLLVTSGLSGLPAGATEADLPDPASPRRSEAAARALKERGVRVATIRLAPSVHGIGDHGFIPIVIRLAREKGVSAYIGDGQNKWSGVYRLDAAKVYRLALEQGVTEAVYHAVADEAVPFRDIAGVIGPRLSLPVEPREREHFGWFATMAGGNMAASSARTRALLGWNPTGPSLLADLEQPAYYA</sequence>
<dbReference type="Proteomes" id="UP000004319">
    <property type="component" value="Unassembled WGS sequence"/>
</dbReference>
<organism evidence="2 3">
    <name type="scientific">Acetobacter tropicalis NBRC 101654</name>
    <dbReference type="NCBI Taxonomy" id="749388"/>
    <lineage>
        <taxon>Bacteria</taxon>
        <taxon>Pseudomonadati</taxon>
        <taxon>Pseudomonadota</taxon>
        <taxon>Alphaproteobacteria</taxon>
        <taxon>Acetobacterales</taxon>
        <taxon>Acetobacteraceae</taxon>
        <taxon>Acetobacter</taxon>
    </lineage>
</organism>
<gene>
    <name evidence="2" type="ORF">ATPR_2998</name>
</gene>
<proteinExistence type="predicted"/>
<dbReference type="InterPro" id="IPR016040">
    <property type="entry name" value="NAD(P)-bd_dom"/>
</dbReference>
<comment type="caution">
    <text evidence="2">The sequence shown here is derived from an EMBL/GenBank/DDBJ whole genome shotgun (WGS) entry which is preliminary data.</text>
</comment>
<evidence type="ECO:0000313" key="2">
    <source>
        <dbReference type="EMBL" id="GAA09994.1"/>
    </source>
</evidence>
<reference evidence="2 3" key="1">
    <citation type="journal article" date="2011" name="Biochem. Biophys. Res. Commun.">
        <title>Increased number of Arginine-based salt bridges contributes to the thermotolerance of thermotolerant acetic acid bacteria, Acetobacter tropicalis SKU1100.</title>
        <authorList>
            <person name="Matsutani M."/>
            <person name="Hirakawa H."/>
            <person name="Nishikura M."/>
            <person name="Soemphol W."/>
            <person name="Ali I.A.I."/>
            <person name="Yakushi T."/>
            <person name="Matsushita K."/>
        </authorList>
    </citation>
    <scope>NUCLEOTIDE SEQUENCE [LARGE SCALE GENOMIC DNA]</scope>
    <source>
        <strain evidence="2 3">NBRC 101654</strain>
    </source>
</reference>
<dbReference type="EMBL" id="BABS01000149">
    <property type="protein sequence ID" value="GAA09994.1"/>
    <property type="molecule type" value="Genomic_DNA"/>
</dbReference>
<evidence type="ECO:0000259" key="1">
    <source>
        <dbReference type="Pfam" id="PF13460"/>
    </source>
</evidence>
<dbReference type="Pfam" id="PF13460">
    <property type="entry name" value="NAD_binding_10"/>
    <property type="match status" value="1"/>
</dbReference>
<dbReference type="Gene3D" id="3.40.50.720">
    <property type="entry name" value="NAD(P)-binding Rossmann-like Domain"/>
    <property type="match status" value="1"/>
</dbReference>
<dbReference type="PANTHER" id="PTHR48079:SF6">
    <property type="entry name" value="NAD(P)-BINDING DOMAIN-CONTAINING PROTEIN-RELATED"/>
    <property type="match status" value="1"/>
</dbReference>
<dbReference type="SUPFAM" id="SSF51735">
    <property type="entry name" value="NAD(P)-binding Rossmann-fold domains"/>
    <property type="match status" value="1"/>
</dbReference>
<dbReference type="AlphaFoldDB" id="F7VHZ9"/>
<dbReference type="InterPro" id="IPR051783">
    <property type="entry name" value="NAD(P)-dependent_oxidoreduct"/>
</dbReference>
<feature type="domain" description="NAD(P)-binding" evidence="1">
    <location>
        <begin position="7"/>
        <end position="113"/>
    </location>
</feature>
<name>F7VHZ9_9PROT</name>
<dbReference type="GO" id="GO:0005737">
    <property type="term" value="C:cytoplasm"/>
    <property type="evidence" value="ECO:0007669"/>
    <property type="project" value="TreeGrafter"/>
</dbReference>
<dbReference type="GO" id="GO:0004029">
    <property type="term" value="F:aldehyde dehydrogenase (NAD+) activity"/>
    <property type="evidence" value="ECO:0007669"/>
    <property type="project" value="TreeGrafter"/>
</dbReference>
<dbReference type="PANTHER" id="PTHR48079">
    <property type="entry name" value="PROTEIN YEEZ"/>
    <property type="match status" value="1"/>
</dbReference>